<dbReference type="GO" id="GO:0046348">
    <property type="term" value="P:amino sugar catabolic process"/>
    <property type="evidence" value="ECO:0007669"/>
    <property type="project" value="InterPro"/>
</dbReference>
<evidence type="ECO:0000256" key="2">
    <source>
        <dbReference type="ARBA" id="ARBA00023277"/>
    </source>
</evidence>
<dbReference type="InterPro" id="IPR005488">
    <property type="entry name" value="Etherase_MurQ"/>
</dbReference>
<comment type="subunit">
    <text evidence="3">Homodimer.</text>
</comment>
<dbReference type="GO" id="GO:0016835">
    <property type="term" value="F:carbon-oxygen lyase activity"/>
    <property type="evidence" value="ECO:0007669"/>
    <property type="project" value="UniProtKB-UniRule"/>
</dbReference>
<keyword evidence="6" id="KW-1185">Reference proteome</keyword>
<sequence length="300" mass="30987">MNELSGLDTEATAADAADLDLLPVAELAARMNAGDQHVPLAVRDALPAIVPAIEAVVERLAAGGRLCYVGAGTPGRLAVVDASECPPTFNTDPDLVTAVIAGGPAALTNSIEGAEDDWDAGRAVVDERGLTAGDVVVGVAASGRTPFVLGAIEAANEIGALTLGVASVTDSRLGHAAAYPIEVVVGPEFITGSTRLKAGTAQKLVLNMISTITMIRLGKTYGPLMVDVRASNAKLRIRAIRIVVEITGATEAEAREALERSGWEVKVATLVLLRGLEPVAARELLGRHDGRLRPALDGEE</sequence>
<dbReference type="SUPFAM" id="SSF53697">
    <property type="entry name" value="SIS domain"/>
    <property type="match status" value="1"/>
</dbReference>
<dbReference type="UniPathway" id="UPA00342"/>
<dbReference type="PANTHER" id="PTHR10088:SF4">
    <property type="entry name" value="GLUCOKINASE REGULATORY PROTEIN"/>
    <property type="match status" value="1"/>
</dbReference>
<feature type="active site" description="Proton donor" evidence="3">
    <location>
        <position position="84"/>
    </location>
</feature>
<evidence type="ECO:0000259" key="4">
    <source>
        <dbReference type="PROSITE" id="PS51464"/>
    </source>
</evidence>
<dbReference type="AlphaFoldDB" id="A0A255GPN8"/>
<reference evidence="5 6" key="1">
    <citation type="submission" date="2017-07" db="EMBL/GenBank/DDBJ databases">
        <title>Draft whole genome sequences of clinical Proprionibacteriaceae strains.</title>
        <authorList>
            <person name="Bernier A.-M."/>
            <person name="Bernard K."/>
            <person name="Domingo M.-C."/>
        </authorList>
    </citation>
    <scope>NUCLEOTIDE SEQUENCE [LARGE SCALE GENOMIC DNA]</scope>
    <source>
        <strain evidence="5 6">NML 030167</strain>
    </source>
</reference>
<comment type="miscellaneous">
    <text evidence="3">A lyase-type mechanism (elimination/hydration) is suggested for the cleavage of the lactyl ether bond of MurNAc 6-phosphate, with the formation of an alpha,beta-unsaturated aldehyde intermediate with (E)-stereochemistry, followed by the syn addition of water to give product.</text>
</comment>
<dbReference type="Gene3D" id="1.10.8.1080">
    <property type="match status" value="1"/>
</dbReference>
<dbReference type="EC" id="4.2.1.126" evidence="3"/>
<dbReference type="PANTHER" id="PTHR10088">
    <property type="entry name" value="GLUCOKINASE REGULATORY PROTEIN"/>
    <property type="match status" value="1"/>
</dbReference>
<dbReference type="NCBIfam" id="TIGR00274">
    <property type="entry name" value="N-acetylmuramic acid 6-phosphate etherase"/>
    <property type="match status" value="1"/>
</dbReference>
<dbReference type="Pfam" id="PF22645">
    <property type="entry name" value="GKRP_SIS_N"/>
    <property type="match status" value="1"/>
</dbReference>
<gene>
    <name evidence="3 5" type="primary">murQ</name>
    <name evidence="5" type="ORF">CGZ94_02610</name>
</gene>
<comment type="pathway">
    <text evidence="3">Amino-sugar metabolism; N-acetylmuramate degradation.</text>
</comment>
<feature type="active site" evidence="3">
    <location>
        <position position="115"/>
    </location>
</feature>
<dbReference type="PROSITE" id="PS51464">
    <property type="entry name" value="SIS"/>
    <property type="match status" value="1"/>
</dbReference>
<dbReference type="HAMAP" id="MF_00068">
    <property type="entry name" value="MurQ"/>
    <property type="match status" value="1"/>
</dbReference>
<proteinExistence type="inferred from homology"/>
<dbReference type="InterPro" id="IPR046348">
    <property type="entry name" value="SIS_dom_sf"/>
</dbReference>
<dbReference type="InterPro" id="IPR001347">
    <property type="entry name" value="SIS_dom"/>
</dbReference>
<dbReference type="NCBIfam" id="NF003915">
    <property type="entry name" value="PRK05441.1"/>
    <property type="match status" value="1"/>
</dbReference>
<dbReference type="Gene3D" id="3.40.50.10490">
    <property type="entry name" value="Glucose-6-phosphate isomerase like protein, domain 1"/>
    <property type="match status" value="1"/>
</dbReference>
<name>A0A255GPN8_9ACTN</name>
<evidence type="ECO:0000256" key="3">
    <source>
        <dbReference type="HAMAP-Rule" id="MF_00068"/>
    </source>
</evidence>
<dbReference type="PROSITE" id="PS01272">
    <property type="entry name" value="GCKR"/>
    <property type="match status" value="1"/>
</dbReference>
<dbReference type="InterPro" id="IPR005486">
    <property type="entry name" value="Glucokinase_regulatory_CS"/>
</dbReference>
<organism evidence="5 6">
    <name type="scientific">Enemella evansiae</name>
    <dbReference type="NCBI Taxonomy" id="2016499"/>
    <lineage>
        <taxon>Bacteria</taxon>
        <taxon>Bacillati</taxon>
        <taxon>Actinomycetota</taxon>
        <taxon>Actinomycetes</taxon>
        <taxon>Propionibacteriales</taxon>
        <taxon>Propionibacteriaceae</taxon>
        <taxon>Enemella</taxon>
    </lineage>
</organism>
<dbReference type="RefSeq" id="WP_094404544.1">
    <property type="nucleotide sequence ID" value="NZ_NMVM01000001.1"/>
</dbReference>
<dbReference type="GO" id="GO:0097367">
    <property type="term" value="F:carbohydrate derivative binding"/>
    <property type="evidence" value="ECO:0007669"/>
    <property type="project" value="InterPro"/>
</dbReference>
<dbReference type="OrthoDB" id="9813395at2"/>
<dbReference type="FunFam" id="3.40.50.10490:FF:000014">
    <property type="entry name" value="N-acetylmuramic acid 6-phosphate etherase"/>
    <property type="match status" value="1"/>
</dbReference>
<dbReference type="NCBIfam" id="NF009222">
    <property type="entry name" value="PRK12570.1"/>
    <property type="match status" value="1"/>
</dbReference>
<accession>A0A255GPN8</accession>
<dbReference type="EMBL" id="NMVO01000001">
    <property type="protein sequence ID" value="OYO17787.1"/>
    <property type="molecule type" value="Genomic_DNA"/>
</dbReference>
<dbReference type="Proteomes" id="UP000215896">
    <property type="component" value="Unassembled WGS sequence"/>
</dbReference>
<evidence type="ECO:0000313" key="6">
    <source>
        <dbReference type="Proteomes" id="UP000215896"/>
    </source>
</evidence>
<keyword evidence="2 3" id="KW-0119">Carbohydrate metabolism</keyword>
<dbReference type="Pfam" id="PF20741">
    <property type="entry name" value="GKRP-like_C"/>
    <property type="match status" value="1"/>
</dbReference>
<comment type="similarity">
    <text evidence="3">Belongs to the GCKR-like family. MurNAc-6-P etherase subfamily.</text>
</comment>
<feature type="domain" description="SIS" evidence="4">
    <location>
        <begin position="56"/>
        <end position="219"/>
    </location>
</feature>
<dbReference type="InterPro" id="IPR040190">
    <property type="entry name" value="MURQ/GCKR"/>
</dbReference>
<dbReference type="CDD" id="cd05007">
    <property type="entry name" value="SIS_Etherase"/>
    <property type="match status" value="1"/>
</dbReference>
<comment type="catalytic activity">
    <reaction evidence="3">
        <text>N-acetyl-D-muramate 6-phosphate + H2O = N-acetyl-D-glucosamine 6-phosphate + (R)-lactate</text>
        <dbReference type="Rhea" id="RHEA:26410"/>
        <dbReference type="ChEBI" id="CHEBI:15377"/>
        <dbReference type="ChEBI" id="CHEBI:16004"/>
        <dbReference type="ChEBI" id="CHEBI:57513"/>
        <dbReference type="ChEBI" id="CHEBI:58722"/>
        <dbReference type="EC" id="4.2.1.126"/>
    </reaction>
</comment>
<protein>
    <recommendedName>
        <fullName evidence="3">N-acetylmuramic acid 6-phosphate etherase</fullName>
        <shortName evidence="3">MurNAc-6-P etherase</shortName>
        <ecNumber evidence="3">4.2.1.126</ecNumber>
    </recommendedName>
    <alternativeName>
        <fullName evidence="3">N-acetylmuramic acid 6-phosphate hydrolase</fullName>
    </alternativeName>
    <alternativeName>
        <fullName evidence="3">N-acetylmuramic acid 6-phosphate lyase</fullName>
    </alternativeName>
</protein>
<dbReference type="GO" id="GO:0016803">
    <property type="term" value="F:ether hydrolase activity"/>
    <property type="evidence" value="ECO:0007669"/>
    <property type="project" value="TreeGrafter"/>
</dbReference>
<dbReference type="GO" id="GO:0009254">
    <property type="term" value="P:peptidoglycan turnover"/>
    <property type="evidence" value="ECO:0007669"/>
    <property type="project" value="TreeGrafter"/>
</dbReference>
<comment type="caution">
    <text evidence="5">The sequence shown here is derived from an EMBL/GenBank/DDBJ whole genome shotgun (WGS) entry which is preliminary data.</text>
</comment>
<evidence type="ECO:0000313" key="5">
    <source>
        <dbReference type="EMBL" id="OYO17787.1"/>
    </source>
</evidence>
<keyword evidence="1 3" id="KW-0456">Lyase</keyword>
<evidence type="ECO:0000256" key="1">
    <source>
        <dbReference type="ARBA" id="ARBA00023239"/>
    </source>
</evidence>
<dbReference type="GO" id="GO:0097173">
    <property type="term" value="P:N-acetylmuramic acid catabolic process"/>
    <property type="evidence" value="ECO:0007669"/>
    <property type="project" value="UniProtKB-UniPathway"/>
</dbReference>
<comment type="function">
    <text evidence="3">Specifically catalyzes the cleavage of the D-lactyl ether substituent of MurNAc 6-phosphate, producing GlcNAc 6-phosphate and D-lactate.</text>
</comment>